<name>A0A1F8CLK2_9BACT</name>
<organism evidence="3 4">
    <name type="scientific">Candidatus Woesebacteria bacterium RIFOXYA1_FULL_43_9</name>
    <dbReference type="NCBI Taxonomy" id="1802534"/>
    <lineage>
        <taxon>Bacteria</taxon>
        <taxon>Candidatus Woeseibacteriota</taxon>
    </lineage>
</organism>
<evidence type="ECO:0000313" key="3">
    <source>
        <dbReference type="EMBL" id="OGM76946.1"/>
    </source>
</evidence>
<feature type="binding site" evidence="2">
    <location>
        <position position="35"/>
    </location>
    <ligand>
        <name>substrate</name>
    </ligand>
</feature>
<evidence type="ECO:0000313" key="4">
    <source>
        <dbReference type="Proteomes" id="UP000179241"/>
    </source>
</evidence>
<dbReference type="SUPFAM" id="SSF64005">
    <property type="entry name" value="Undecaprenyl diphosphate synthase"/>
    <property type="match status" value="1"/>
</dbReference>
<feature type="active site" description="Proton acceptor" evidence="2">
    <location>
        <position position="78"/>
    </location>
</feature>
<gene>
    <name evidence="3" type="ORF">A2188_00125</name>
</gene>
<dbReference type="GO" id="GO:0016094">
    <property type="term" value="P:polyprenol biosynthetic process"/>
    <property type="evidence" value="ECO:0007669"/>
    <property type="project" value="TreeGrafter"/>
</dbReference>
<dbReference type="Gene3D" id="3.40.1180.10">
    <property type="entry name" value="Decaprenyl diphosphate synthase-like"/>
    <property type="match status" value="1"/>
</dbReference>
<feature type="binding site" evidence="2">
    <location>
        <position position="82"/>
    </location>
    <ligand>
        <name>substrate</name>
    </ligand>
</feature>
<feature type="binding site" evidence="2">
    <location>
        <position position="79"/>
    </location>
    <ligand>
        <name>substrate</name>
    </ligand>
</feature>
<dbReference type="Proteomes" id="UP000179241">
    <property type="component" value="Unassembled WGS sequence"/>
</dbReference>
<dbReference type="AlphaFoldDB" id="A0A1F8CLK2"/>
<feature type="binding site" evidence="2">
    <location>
        <begin position="75"/>
        <end position="77"/>
    </location>
    <ligand>
        <name>substrate</name>
    </ligand>
</feature>
<comment type="similarity">
    <text evidence="2">Belongs to the UPP synthase family.</text>
</comment>
<feature type="binding site" evidence="2">
    <location>
        <begin position="203"/>
        <end position="205"/>
    </location>
    <ligand>
        <name>substrate</name>
    </ligand>
</feature>
<dbReference type="HAMAP" id="MF_01139">
    <property type="entry name" value="ISPT"/>
    <property type="match status" value="1"/>
</dbReference>
<accession>A0A1F8CLK2</accession>
<dbReference type="EMBL" id="MGHU01000039">
    <property type="protein sequence ID" value="OGM76946.1"/>
    <property type="molecule type" value="Genomic_DNA"/>
</dbReference>
<comment type="caution">
    <text evidence="2">Lacks conserved residue(s) required for the propagation of feature annotation.</text>
</comment>
<comment type="function">
    <text evidence="2">Catalyzes the condensation of isopentenyl diphosphate (IPP) with allylic pyrophosphates generating different type of terpenoids.</text>
</comment>
<keyword evidence="1 2" id="KW-0808">Transferase</keyword>
<dbReference type="GO" id="GO:0045547">
    <property type="term" value="F:ditrans,polycis-polyprenyl diphosphate synthase [(2E,6E)-farnesyl diphosphate specific] activity"/>
    <property type="evidence" value="ECO:0007669"/>
    <property type="project" value="TreeGrafter"/>
</dbReference>
<comment type="subunit">
    <text evidence="2">Homodimer.</text>
</comment>
<feature type="binding site" evidence="2">
    <location>
        <position position="30"/>
    </location>
    <ligand>
        <name>Mg(2+)</name>
        <dbReference type="ChEBI" id="CHEBI:18420"/>
    </ligand>
</feature>
<feature type="active site" evidence="2">
    <location>
        <position position="30"/>
    </location>
</feature>
<protein>
    <recommendedName>
        <fullName evidence="2">Isoprenyl transferase</fullName>
        <ecNumber evidence="2">2.5.1.-</ecNumber>
    </recommendedName>
</protein>
<dbReference type="NCBIfam" id="TIGR00055">
    <property type="entry name" value="uppS"/>
    <property type="match status" value="1"/>
</dbReference>
<evidence type="ECO:0000256" key="1">
    <source>
        <dbReference type="ARBA" id="ARBA00022679"/>
    </source>
</evidence>
<feature type="binding site" evidence="2">
    <location>
        <position position="197"/>
    </location>
    <ligand>
        <name>substrate</name>
    </ligand>
</feature>
<dbReference type="PANTHER" id="PTHR10291:SF0">
    <property type="entry name" value="DEHYDRODOLICHYL DIPHOSPHATE SYNTHASE 2"/>
    <property type="match status" value="1"/>
</dbReference>
<dbReference type="CDD" id="cd00475">
    <property type="entry name" value="Cis_IPPS"/>
    <property type="match status" value="1"/>
</dbReference>
<keyword evidence="2" id="KW-0479">Metal-binding</keyword>
<comment type="caution">
    <text evidence="3">The sequence shown here is derived from an EMBL/GenBank/DDBJ whole genome shotgun (WGS) entry which is preliminary data.</text>
</comment>
<dbReference type="PANTHER" id="PTHR10291">
    <property type="entry name" value="DEHYDRODOLICHYL DIPHOSPHATE SYNTHASE FAMILY MEMBER"/>
    <property type="match status" value="1"/>
</dbReference>
<feature type="binding site" evidence="2">
    <location>
        <position position="216"/>
    </location>
    <ligand>
        <name>Mg(2+)</name>
        <dbReference type="ChEBI" id="CHEBI:18420"/>
    </ligand>
</feature>
<sequence length="428" mass="49106">MPSKLTFPSTGSGQLPAGTTLPNHIVIIPDGDRRWARVRGLSAPEGHRAGIENMIKLAQTARDWGIHTVSVWGLSTENWVERPKKEVNLLMKGIAGALEMYLEDMQKDGVRLVHLGRKDRLPDFLLRKIAEVEKATRNNTRHVFNVGLDYNGWDEITRMTQKLVGEGIPAEKIDRKMLDSHMDTAGQPYPYIDLYIRTSGEQRTSGFMMWQADYAEFYWEPSYFPDFTPEKLREAILDYSLRRRRFGGNDAEAHLTFSPSLSARLELDWWRLRHVPDNTRFRDFVKAYIKEQYGLSKELTKDSAEHLFLALAHGNEKDWRAAKKSLNAFYTLIKDHLKLAFEPEMVASLKVDLWREAGNGAGEAMESLATNLTAEEYRISHFQAAKAGHLRVLAEREIKKAEGGSEVAWVRAYDYLLKYYQALKERVA</sequence>
<keyword evidence="2" id="KW-0460">Magnesium</keyword>
<evidence type="ECO:0000256" key="2">
    <source>
        <dbReference type="HAMAP-Rule" id="MF_01139"/>
    </source>
</evidence>
<proteinExistence type="inferred from homology"/>
<reference evidence="3 4" key="1">
    <citation type="journal article" date="2016" name="Nat. Commun.">
        <title>Thousands of microbial genomes shed light on interconnected biogeochemical processes in an aquifer system.</title>
        <authorList>
            <person name="Anantharaman K."/>
            <person name="Brown C.T."/>
            <person name="Hug L.A."/>
            <person name="Sharon I."/>
            <person name="Castelle C.J."/>
            <person name="Probst A.J."/>
            <person name="Thomas B.C."/>
            <person name="Singh A."/>
            <person name="Wilkins M.J."/>
            <person name="Karaoz U."/>
            <person name="Brodie E.L."/>
            <person name="Williams K.H."/>
            <person name="Hubbard S.S."/>
            <person name="Banfield J.F."/>
        </authorList>
    </citation>
    <scope>NUCLEOTIDE SEQUENCE [LARGE SCALE GENOMIC DNA]</scope>
</reference>
<dbReference type="GO" id="GO:0000287">
    <property type="term" value="F:magnesium ion binding"/>
    <property type="evidence" value="ECO:0007669"/>
    <property type="project" value="UniProtKB-UniRule"/>
</dbReference>
<dbReference type="Pfam" id="PF01255">
    <property type="entry name" value="Prenyltransf"/>
    <property type="match status" value="1"/>
</dbReference>
<feature type="binding site" evidence="2">
    <location>
        <position position="47"/>
    </location>
    <ligand>
        <name>substrate</name>
    </ligand>
</feature>
<dbReference type="EC" id="2.5.1.-" evidence="2"/>
<dbReference type="InterPro" id="IPR036424">
    <property type="entry name" value="UPP_synth-like_sf"/>
</dbReference>
<comment type="cofactor">
    <cofactor evidence="2">
        <name>Mg(2+)</name>
        <dbReference type="ChEBI" id="CHEBI:18420"/>
    </cofactor>
    <text evidence="2">Binds 2 magnesium ions per subunit.</text>
</comment>
<dbReference type="InterPro" id="IPR001441">
    <property type="entry name" value="UPP_synth-like"/>
</dbReference>